<evidence type="ECO:0000313" key="3">
    <source>
        <dbReference type="Proteomes" id="UP001241169"/>
    </source>
</evidence>
<keyword evidence="3" id="KW-1185">Reference proteome</keyword>
<organism evidence="2 3">
    <name type="scientific">Colletotrichum paranaense</name>
    <dbReference type="NCBI Taxonomy" id="1914294"/>
    <lineage>
        <taxon>Eukaryota</taxon>
        <taxon>Fungi</taxon>
        <taxon>Dikarya</taxon>
        <taxon>Ascomycota</taxon>
        <taxon>Pezizomycotina</taxon>
        <taxon>Sordariomycetes</taxon>
        <taxon>Hypocreomycetidae</taxon>
        <taxon>Glomerellales</taxon>
        <taxon>Glomerellaceae</taxon>
        <taxon>Colletotrichum</taxon>
        <taxon>Colletotrichum acutatum species complex</taxon>
    </lineage>
</organism>
<dbReference type="RefSeq" id="XP_060356094.1">
    <property type="nucleotide sequence ID" value="XM_060485237.1"/>
</dbReference>
<keyword evidence="1" id="KW-0175">Coiled coil</keyword>
<feature type="non-terminal residue" evidence="2">
    <location>
        <position position="1"/>
    </location>
</feature>
<protein>
    <submittedName>
        <fullName evidence="2">Uncharacterized protein</fullName>
    </submittedName>
</protein>
<dbReference type="EMBL" id="MOPA01000001">
    <property type="protein sequence ID" value="KAK1546980.1"/>
    <property type="molecule type" value="Genomic_DNA"/>
</dbReference>
<accession>A0ABQ9T5S4</accession>
<dbReference type="Proteomes" id="UP001241169">
    <property type="component" value="Unassembled WGS sequence"/>
</dbReference>
<name>A0ABQ9T5S4_9PEZI</name>
<comment type="caution">
    <text evidence="2">The sequence shown here is derived from an EMBL/GenBank/DDBJ whole genome shotgun (WGS) entry which is preliminary data.</text>
</comment>
<reference evidence="2 3" key="1">
    <citation type="submission" date="2016-10" db="EMBL/GenBank/DDBJ databases">
        <title>The genome sequence of Colletotrichum fioriniae PJ7.</title>
        <authorList>
            <person name="Baroncelli R."/>
        </authorList>
    </citation>
    <scope>NUCLEOTIDE SEQUENCE [LARGE SCALE GENOMIC DNA]</scope>
    <source>
        <strain evidence="2 3">IMI 384185</strain>
    </source>
</reference>
<evidence type="ECO:0000256" key="1">
    <source>
        <dbReference type="SAM" id="Coils"/>
    </source>
</evidence>
<dbReference type="GeneID" id="85369136"/>
<proteinExistence type="predicted"/>
<gene>
    <name evidence="2" type="ORF">CPAR01_00947</name>
</gene>
<sequence length="739" mass="83873">SNISDGRLLFDLVKQPVDRALLTFAPKAPASLIFSLYQHKMAEAIGLATSVIAVAEVTGKAIGLTLKIKSLWCEVKNVPAALLEKAEELQDLDDYLKDAETQTASSPVSKSVVDDEIMQKSLRRARAALADIQNTIDDLSLQMSDPRKHRRKLTAAKFVLQKDTIEDMERKLDRALELFKVAQGIYCTKLTMLSTAIILERLPNCLSPSEVTEKSSQKVEVAEFFHQHKPAVANIAGKDNLDMAQGTTAIGRFRLGFGDDVFQISLRSPSWLGSKVYSAMCHKSILGWQINLRTYVVIENFSSFEDAVKSDDPQALMQHLRSRSLTPFVQNERGENLISLCAQNRWVNVAKWLLTFGLCADIYSGDPTLRFIILKVCRFIDTSVLIYYRYPDSSQLLFDAANQWMHPPTARSDSPSDLTLLFALHALDGDASISVHLMVFIAGLANFDNFTRLLHSKSRVSDPKWFSLNSRVSFAYSGIRGSVWTLKQTSSVVPELRSLTRELLISWRLGRHDPVVMTLAAVGIGASSARAPRGDPAQSESVTEYARLADQIIALDPDSLIKATKDQWKTSPMHMFMWYMLTNMQPCSADQADKIIQSALLVWVTTLYRNKVDLINHGRQSQMTYSVRRRFVLPGWSFRMVQDLSEPRKRHQKRGRYYRAEYVGITYGSLPKHWKIWWAVEYECYAGDFWKMLEDSATQIPGSWVDERVFDDHKLLPSWVLKENRPLIWSEYRKTRPPT</sequence>
<feature type="coiled-coil region" evidence="1">
    <location>
        <begin position="82"/>
        <end position="142"/>
    </location>
</feature>
<evidence type="ECO:0000313" key="2">
    <source>
        <dbReference type="EMBL" id="KAK1546980.1"/>
    </source>
</evidence>